<protein>
    <submittedName>
        <fullName evidence="2">Putative membrane protein (TIGR04086 family)</fullName>
    </submittedName>
</protein>
<gene>
    <name evidence="2" type="ORF">LY28_02397</name>
</gene>
<dbReference type="InterPro" id="IPR023804">
    <property type="entry name" value="DUF3792_TM"/>
</dbReference>
<reference evidence="2 3" key="1">
    <citation type="submission" date="2018-06" db="EMBL/GenBank/DDBJ databases">
        <title>Genomic Encyclopedia of Type Strains, Phase I: the one thousand microbial genomes (KMG-I) project.</title>
        <authorList>
            <person name="Kyrpides N."/>
        </authorList>
    </citation>
    <scope>NUCLEOTIDE SEQUENCE [LARGE SCALE GENOMIC DNA]</scope>
    <source>
        <strain evidence="2 3">DSM 19573</strain>
    </source>
</reference>
<sequence length="134" mass="14588">MAGQTTGIKKSLDEHVNLIRVAKGIILSFLITLPCFFMFALFLTYTDFPEKYTSIAVFITTVISVLVASAYSTKNVKHKGWMNGCFVGLVYVTVLYLASSIVDKNFMLNISGLLTFCIGAIVGCIGGILGINMK</sequence>
<dbReference type="EMBL" id="QKMR01000014">
    <property type="protein sequence ID" value="PYG87017.1"/>
    <property type="molecule type" value="Genomic_DNA"/>
</dbReference>
<dbReference type="OrthoDB" id="2086722at2"/>
<organism evidence="2 3">
    <name type="scientific">Ruminiclostridium sufflavum DSM 19573</name>
    <dbReference type="NCBI Taxonomy" id="1121337"/>
    <lineage>
        <taxon>Bacteria</taxon>
        <taxon>Bacillati</taxon>
        <taxon>Bacillota</taxon>
        <taxon>Clostridia</taxon>
        <taxon>Eubacteriales</taxon>
        <taxon>Oscillospiraceae</taxon>
        <taxon>Ruminiclostridium</taxon>
    </lineage>
</organism>
<proteinExistence type="predicted"/>
<dbReference type="NCBIfam" id="TIGR04086">
    <property type="entry name" value="TIGR04086_membr"/>
    <property type="match status" value="1"/>
</dbReference>
<name>A0A318XW38_9FIRM</name>
<keyword evidence="1" id="KW-0812">Transmembrane</keyword>
<keyword evidence="1" id="KW-1133">Transmembrane helix</keyword>
<evidence type="ECO:0000313" key="2">
    <source>
        <dbReference type="EMBL" id="PYG87017.1"/>
    </source>
</evidence>
<comment type="caution">
    <text evidence="2">The sequence shown here is derived from an EMBL/GenBank/DDBJ whole genome shotgun (WGS) entry which is preliminary data.</text>
</comment>
<feature type="transmembrane region" description="Helical" evidence="1">
    <location>
        <begin position="80"/>
        <end position="98"/>
    </location>
</feature>
<feature type="transmembrane region" description="Helical" evidence="1">
    <location>
        <begin position="21"/>
        <end position="43"/>
    </location>
</feature>
<dbReference type="RefSeq" id="WP_110462418.1">
    <property type="nucleotide sequence ID" value="NZ_QKMR01000014.1"/>
</dbReference>
<evidence type="ECO:0000313" key="3">
    <source>
        <dbReference type="Proteomes" id="UP000248132"/>
    </source>
</evidence>
<dbReference type="Pfam" id="PF12670">
    <property type="entry name" value="DUF3792"/>
    <property type="match status" value="1"/>
</dbReference>
<keyword evidence="3" id="KW-1185">Reference proteome</keyword>
<feature type="transmembrane region" description="Helical" evidence="1">
    <location>
        <begin position="110"/>
        <end position="131"/>
    </location>
</feature>
<dbReference type="Proteomes" id="UP000248132">
    <property type="component" value="Unassembled WGS sequence"/>
</dbReference>
<feature type="transmembrane region" description="Helical" evidence="1">
    <location>
        <begin position="55"/>
        <end position="73"/>
    </location>
</feature>
<keyword evidence="1" id="KW-0472">Membrane</keyword>
<dbReference type="AlphaFoldDB" id="A0A318XW38"/>
<evidence type="ECO:0000256" key="1">
    <source>
        <dbReference type="SAM" id="Phobius"/>
    </source>
</evidence>
<accession>A0A318XW38</accession>